<dbReference type="RefSeq" id="WP_106002730.1">
    <property type="nucleotide sequence ID" value="NZ_CP027527.1"/>
</dbReference>
<reference evidence="2" key="1">
    <citation type="journal article" date="2007" name="J. Bacteriol.">
        <title>Comparative genome analysis of four magnetotactic bacteria reveals a complex set of group-specific genes implicated in magnetosome biomineralization and function.</title>
        <authorList>
            <person name="Richter M."/>
            <person name="Kube M."/>
            <person name="Bazylinski D.A."/>
            <person name="Lombardot T."/>
            <person name="Gloeckner F.O."/>
            <person name="Reinhardt R."/>
            <person name="Schueler D."/>
        </authorList>
    </citation>
    <scope>NUCLEOTIDE SEQUENCE</scope>
    <source>
        <strain evidence="2">MSR-1</strain>
    </source>
</reference>
<dbReference type="Gene3D" id="3.30.2310.20">
    <property type="entry name" value="RelE-like"/>
    <property type="match status" value="1"/>
</dbReference>
<dbReference type="AlphaFoldDB" id="A4TZP8"/>
<dbReference type="Pfam" id="PF05016">
    <property type="entry name" value="ParE_toxin"/>
    <property type="match status" value="1"/>
</dbReference>
<accession>A4TZP8</accession>
<keyword evidence="1" id="KW-1277">Toxin-antitoxin system</keyword>
<dbReference type="InterPro" id="IPR007712">
    <property type="entry name" value="RelE/ParE_toxin"/>
</dbReference>
<dbReference type="EMBL" id="CU459003">
    <property type="protein sequence ID" value="CAM76105.1"/>
    <property type="molecule type" value="Genomic_DNA"/>
</dbReference>
<organism evidence="2">
    <name type="scientific">Magnetospirillum gryphiswaldense</name>
    <dbReference type="NCBI Taxonomy" id="55518"/>
    <lineage>
        <taxon>Bacteria</taxon>
        <taxon>Pseudomonadati</taxon>
        <taxon>Pseudomonadota</taxon>
        <taxon>Alphaproteobacteria</taxon>
        <taxon>Rhodospirillales</taxon>
        <taxon>Rhodospirillaceae</taxon>
        <taxon>Magnetospirillum</taxon>
    </lineage>
</organism>
<dbReference type="InterPro" id="IPR035093">
    <property type="entry name" value="RelE/ParE_toxin_dom_sf"/>
</dbReference>
<proteinExistence type="predicted"/>
<evidence type="ECO:0000256" key="1">
    <source>
        <dbReference type="ARBA" id="ARBA00022649"/>
    </source>
</evidence>
<evidence type="ECO:0000313" key="2">
    <source>
        <dbReference type="EMBL" id="CAM76105.1"/>
    </source>
</evidence>
<protein>
    <submittedName>
        <fullName evidence="2">Plasmid stabilisation system protein</fullName>
    </submittedName>
</protein>
<sequence length="118" mass="13070">MIVEFTELAQQDVRDVLRQTNDQFGSRQLRRYAALFDTAQALLGEDAERLGSLDRSDLLPGIHLFHLELAAGKTGAASHCLYYQVGTLSDGTQGVIVLRVLHQRMEPTPHLAKALQQG</sequence>
<name>A4TZP8_9PROT</name>
<gene>
    <name evidence="2" type="ORF">MGR_3257</name>
</gene>